<dbReference type="PANTHER" id="PTHR43235">
    <property type="entry name" value="GLUTAMINE AMIDOTRANSFERASE PB2B2.05-RELATED"/>
    <property type="match status" value="1"/>
</dbReference>
<dbReference type="CDD" id="cd01745">
    <property type="entry name" value="GATase1_2"/>
    <property type="match status" value="1"/>
</dbReference>
<gene>
    <name evidence="1" type="ORF">A3G33_09890</name>
</gene>
<dbReference type="InterPro" id="IPR011697">
    <property type="entry name" value="Peptidase_C26"/>
</dbReference>
<protein>
    <submittedName>
        <fullName evidence="1">Uncharacterized protein</fullName>
    </submittedName>
</protein>
<organism evidence="1 2">
    <name type="scientific">Candidatus Danuiimicrobium aquiferis</name>
    <dbReference type="NCBI Taxonomy" id="1801832"/>
    <lineage>
        <taxon>Bacteria</taxon>
        <taxon>Pseudomonadati</taxon>
        <taxon>Candidatus Omnitrophota</taxon>
        <taxon>Candidatus Danuiimicrobium</taxon>
    </lineage>
</organism>
<accession>A0A1G1L146</accession>
<dbReference type="Proteomes" id="UP000178187">
    <property type="component" value="Unassembled WGS sequence"/>
</dbReference>
<dbReference type="SUPFAM" id="SSF52317">
    <property type="entry name" value="Class I glutamine amidotransferase-like"/>
    <property type="match status" value="1"/>
</dbReference>
<evidence type="ECO:0000313" key="1">
    <source>
        <dbReference type="EMBL" id="OGW98858.1"/>
    </source>
</evidence>
<dbReference type="InterPro" id="IPR044668">
    <property type="entry name" value="PuuD-like"/>
</dbReference>
<dbReference type="PANTHER" id="PTHR43235:SF1">
    <property type="entry name" value="GLUTAMINE AMIDOTRANSFERASE PB2B2.05-RELATED"/>
    <property type="match status" value="1"/>
</dbReference>
<sequence>MKLRKRKNKKLPFIGITCEVIKQKPYFSEFYLFCDYRYIRAIMRAGGTPVLIPIIPFGRDVSKLLEHIDGLVIIGGADIHPSFYHEKPSRKTNPIYRGRTHFEIQLYHAARKKKLPIMGICYGMQLINVIHGGSLIQDIPSETKKTRNHRSIHHPLHTVNVIPNSLCHQIFRRKSFPVYSSHHQAIKRPGNGLKVTAFADDGIPEAIEGPSHVFAVQWHPEKQAKNPIQMRLFNYFIKLARSRRKRIRRA</sequence>
<evidence type="ECO:0000313" key="2">
    <source>
        <dbReference type="Proteomes" id="UP000178187"/>
    </source>
</evidence>
<dbReference type="PROSITE" id="PS51273">
    <property type="entry name" value="GATASE_TYPE_1"/>
    <property type="match status" value="1"/>
</dbReference>
<dbReference type="Pfam" id="PF07722">
    <property type="entry name" value="Peptidase_C26"/>
    <property type="match status" value="1"/>
</dbReference>
<proteinExistence type="predicted"/>
<dbReference type="GO" id="GO:0005829">
    <property type="term" value="C:cytosol"/>
    <property type="evidence" value="ECO:0007669"/>
    <property type="project" value="TreeGrafter"/>
</dbReference>
<dbReference type="GO" id="GO:0016811">
    <property type="term" value="F:hydrolase activity, acting on carbon-nitrogen (but not peptide) bonds, in linear amides"/>
    <property type="evidence" value="ECO:0007669"/>
    <property type="project" value="InterPro"/>
</dbReference>
<dbReference type="InterPro" id="IPR029062">
    <property type="entry name" value="Class_I_gatase-like"/>
</dbReference>
<dbReference type="EMBL" id="MHFR01000023">
    <property type="protein sequence ID" value="OGW98858.1"/>
    <property type="molecule type" value="Genomic_DNA"/>
</dbReference>
<comment type="caution">
    <text evidence="1">The sequence shown here is derived from an EMBL/GenBank/DDBJ whole genome shotgun (WGS) entry which is preliminary data.</text>
</comment>
<name>A0A1G1L146_9BACT</name>
<reference evidence="1 2" key="1">
    <citation type="journal article" date="2016" name="Nat. Commun.">
        <title>Thousands of microbial genomes shed light on interconnected biogeochemical processes in an aquifer system.</title>
        <authorList>
            <person name="Anantharaman K."/>
            <person name="Brown C.T."/>
            <person name="Hug L.A."/>
            <person name="Sharon I."/>
            <person name="Castelle C.J."/>
            <person name="Probst A.J."/>
            <person name="Thomas B.C."/>
            <person name="Singh A."/>
            <person name="Wilkins M.J."/>
            <person name="Karaoz U."/>
            <person name="Brodie E.L."/>
            <person name="Williams K.H."/>
            <person name="Hubbard S.S."/>
            <person name="Banfield J.F."/>
        </authorList>
    </citation>
    <scope>NUCLEOTIDE SEQUENCE [LARGE SCALE GENOMIC DNA]</scope>
</reference>
<dbReference type="Gene3D" id="3.40.50.880">
    <property type="match status" value="1"/>
</dbReference>
<dbReference type="AlphaFoldDB" id="A0A1G1L146"/>